<dbReference type="Pfam" id="PF01168">
    <property type="entry name" value="Ala_racemase_N"/>
    <property type="match status" value="1"/>
</dbReference>
<name>A0A152A5E9_TIELA</name>
<dbReference type="GO" id="GO:0030170">
    <property type="term" value="F:pyridoxal phosphate binding"/>
    <property type="evidence" value="ECO:0007669"/>
    <property type="project" value="UniProtKB-UniRule"/>
</dbReference>
<dbReference type="HAMAP" id="MF_02087">
    <property type="entry name" value="PLP_homeostasis"/>
    <property type="match status" value="1"/>
</dbReference>
<comment type="caution">
    <text evidence="6">The sequence shown here is derived from an EMBL/GenBank/DDBJ whole genome shotgun (WGS) entry which is preliminary data.</text>
</comment>
<dbReference type="FunFam" id="3.20.20.10:FF:000023">
    <property type="entry name" value="Pyridoxal phosphate homeostasis protein"/>
    <property type="match status" value="1"/>
</dbReference>
<dbReference type="OrthoDB" id="10264196at2759"/>
<gene>
    <name evidence="6" type="ORF">DLAC_02027</name>
</gene>
<dbReference type="Proteomes" id="UP000076078">
    <property type="component" value="Unassembled WGS sequence"/>
</dbReference>
<comment type="function">
    <text evidence="2">Pyridoxal 5'-phosphate (PLP)-binding protein, which may be involved in intracellular homeostatic regulation of pyridoxal 5'-phosphate (PLP), the active form of vitamin B6.</text>
</comment>
<evidence type="ECO:0000256" key="4">
    <source>
        <dbReference type="RuleBase" id="RU004514"/>
    </source>
</evidence>
<evidence type="ECO:0000313" key="6">
    <source>
        <dbReference type="EMBL" id="KYR01307.1"/>
    </source>
</evidence>
<feature type="domain" description="Alanine racemase N-terminal" evidence="5">
    <location>
        <begin position="44"/>
        <end position="277"/>
    </location>
</feature>
<dbReference type="InParanoid" id="A0A152A5E9"/>
<sequence>MKLFQPTLKIFSSNYSTISNYKLNLKMTDTLSNNNNESLFNVNELIENYKSIQLKVDNARETKPVRLVAVSKTKPIEMIKVLYENGQRDFGENYIQELVTKSNELTELTDIQWHFIGSIQSNKVKLISNVKNLYSVETIDRKEIIDKFVKSLDSLDEQGKQLRLTKPLNVMIQVNTSGEDSKSGCEPKDSLELVKYLLDKNSPYLKFKGLMTIGSPNASADQPDFKSLQSCKLNLSQNLNIPPDKIELSMGMSHDFEEAIKFGSTNVRVGSSIFGQRDYSKK</sequence>
<keyword evidence="7" id="KW-1185">Reference proteome</keyword>
<dbReference type="InterPro" id="IPR029066">
    <property type="entry name" value="PLP-binding_barrel"/>
</dbReference>
<evidence type="ECO:0000256" key="1">
    <source>
        <dbReference type="ARBA" id="ARBA00022898"/>
    </source>
</evidence>
<reference evidence="6 7" key="1">
    <citation type="submission" date="2015-12" db="EMBL/GenBank/DDBJ databases">
        <title>Dictyostelia acquired genes for synthesis and detection of signals that induce cell-type specialization by lateral gene transfer from prokaryotes.</title>
        <authorList>
            <person name="Gloeckner G."/>
            <person name="Schaap P."/>
        </authorList>
    </citation>
    <scope>NUCLEOTIDE SEQUENCE [LARGE SCALE GENOMIC DNA]</scope>
    <source>
        <strain evidence="6 7">TK</strain>
    </source>
</reference>
<dbReference type="InterPro" id="IPR001608">
    <property type="entry name" value="Ala_racemase_N"/>
</dbReference>
<accession>A0A152A5E9</accession>
<dbReference type="AlphaFoldDB" id="A0A152A5E9"/>
<dbReference type="SUPFAM" id="SSF51419">
    <property type="entry name" value="PLP-binding barrel"/>
    <property type="match status" value="1"/>
</dbReference>
<comment type="cofactor">
    <cofactor evidence="3">
        <name>pyridoxal 5'-phosphate</name>
        <dbReference type="ChEBI" id="CHEBI:597326"/>
    </cofactor>
</comment>
<protein>
    <recommendedName>
        <fullName evidence="2">Pyridoxal phosphate homeostasis protein</fullName>
        <shortName evidence="2">PLP homeostasis protein</shortName>
    </recommendedName>
</protein>
<evidence type="ECO:0000313" key="7">
    <source>
        <dbReference type="Proteomes" id="UP000076078"/>
    </source>
</evidence>
<dbReference type="PROSITE" id="PS01211">
    <property type="entry name" value="UPF0001"/>
    <property type="match status" value="1"/>
</dbReference>
<dbReference type="FunCoup" id="A0A152A5E9">
    <property type="interactions" value="245"/>
</dbReference>
<dbReference type="STRING" id="361077.A0A152A5E9"/>
<dbReference type="Gene3D" id="3.20.20.10">
    <property type="entry name" value="Alanine racemase"/>
    <property type="match status" value="1"/>
</dbReference>
<organism evidence="6 7">
    <name type="scientific">Tieghemostelium lacteum</name>
    <name type="common">Slime mold</name>
    <name type="synonym">Dictyostelium lacteum</name>
    <dbReference type="NCBI Taxonomy" id="361077"/>
    <lineage>
        <taxon>Eukaryota</taxon>
        <taxon>Amoebozoa</taxon>
        <taxon>Evosea</taxon>
        <taxon>Eumycetozoa</taxon>
        <taxon>Dictyostelia</taxon>
        <taxon>Dictyosteliales</taxon>
        <taxon>Raperosteliaceae</taxon>
        <taxon>Tieghemostelium</taxon>
    </lineage>
</organism>
<dbReference type="PANTHER" id="PTHR10146:SF14">
    <property type="entry name" value="PYRIDOXAL PHOSPHATE HOMEOSTASIS PROTEIN"/>
    <property type="match status" value="1"/>
</dbReference>
<dbReference type="OMA" id="PLEWHMI"/>
<dbReference type="CDD" id="cd06822">
    <property type="entry name" value="PLPDE_III_YBL036c_euk"/>
    <property type="match status" value="1"/>
</dbReference>
<evidence type="ECO:0000256" key="2">
    <source>
        <dbReference type="HAMAP-Rule" id="MF_03225"/>
    </source>
</evidence>
<evidence type="ECO:0000256" key="3">
    <source>
        <dbReference type="PIRSR" id="PIRSR004848-1"/>
    </source>
</evidence>
<feature type="modified residue" description="N6-(pyridoxal phosphate)lysine" evidence="2 3">
    <location>
        <position position="72"/>
    </location>
</feature>
<dbReference type="EMBL" id="LODT01000010">
    <property type="protein sequence ID" value="KYR01307.1"/>
    <property type="molecule type" value="Genomic_DNA"/>
</dbReference>
<dbReference type="NCBIfam" id="TIGR00044">
    <property type="entry name" value="YggS family pyridoxal phosphate-dependent enzyme"/>
    <property type="match status" value="1"/>
</dbReference>
<proteinExistence type="inferred from homology"/>
<dbReference type="PANTHER" id="PTHR10146">
    <property type="entry name" value="PROLINE SYNTHETASE CO-TRANSCRIBED BACTERIAL HOMOLOG PROTEIN"/>
    <property type="match status" value="1"/>
</dbReference>
<dbReference type="PIRSF" id="PIRSF004848">
    <property type="entry name" value="YBL036c_PLPDEIII"/>
    <property type="match status" value="1"/>
</dbReference>
<evidence type="ECO:0000259" key="5">
    <source>
        <dbReference type="Pfam" id="PF01168"/>
    </source>
</evidence>
<keyword evidence="1 2" id="KW-0663">Pyridoxal phosphate</keyword>
<dbReference type="InterPro" id="IPR011078">
    <property type="entry name" value="PyrdxlP_homeostasis"/>
</dbReference>
<comment type="similarity">
    <text evidence="2 4">Belongs to the pyridoxal phosphate-binding protein YggS/PROSC family.</text>
</comment>